<feature type="non-terminal residue" evidence="3">
    <location>
        <position position="368"/>
    </location>
</feature>
<gene>
    <name evidence="3" type="ORF">SLEP1_g56352</name>
</gene>
<feature type="transmembrane region" description="Helical" evidence="1">
    <location>
        <begin position="96"/>
        <end position="114"/>
    </location>
</feature>
<evidence type="ECO:0000313" key="4">
    <source>
        <dbReference type="Proteomes" id="UP001054252"/>
    </source>
</evidence>
<keyword evidence="4" id="KW-1185">Reference proteome</keyword>
<evidence type="ECO:0000256" key="1">
    <source>
        <dbReference type="SAM" id="Phobius"/>
    </source>
</evidence>
<protein>
    <recommendedName>
        <fullName evidence="2">DUF4220 domain-containing protein</fullName>
    </recommendedName>
</protein>
<name>A0AAV5MI28_9ROSI</name>
<dbReference type="PANTHER" id="PTHR31325">
    <property type="entry name" value="OS01G0798800 PROTEIN-RELATED"/>
    <property type="match status" value="1"/>
</dbReference>
<reference evidence="3 4" key="1">
    <citation type="journal article" date="2021" name="Commun. Biol.">
        <title>The genome of Shorea leprosula (Dipterocarpaceae) highlights the ecological relevance of drought in aseasonal tropical rainforests.</title>
        <authorList>
            <person name="Ng K.K.S."/>
            <person name="Kobayashi M.J."/>
            <person name="Fawcett J.A."/>
            <person name="Hatakeyama M."/>
            <person name="Paape T."/>
            <person name="Ng C.H."/>
            <person name="Ang C.C."/>
            <person name="Tnah L.H."/>
            <person name="Lee C.T."/>
            <person name="Nishiyama T."/>
            <person name="Sese J."/>
            <person name="O'Brien M.J."/>
            <person name="Copetti D."/>
            <person name="Mohd Noor M.I."/>
            <person name="Ong R.C."/>
            <person name="Putra M."/>
            <person name="Sireger I.Z."/>
            <person name="Indrioko S."/>
            <person name="Kosugi Y."/>
            <person name="Izuno A."/>
            <person name="Isagi Y."/>
            <person name="Lee S.L."/>
            <person name="Shimizu K.K."/>
        </authorList>
    </citation>
    <scope>NUCLEOTIDE SEQUENCE [LARGE SCALE GENOMIC DNA]</scope>
    <source>
        <strain evidence="3">214</strain>
    </source>
</reference>
<feature type="domain" description="DUF4220" evidence="2">
    <location>
        <begin position="18"/>
        <end position="168"/>
    </location>
</feature>
<dbReference type="AlphaFoldDB" id="A0AAV5MI28"/>
<evidence type="ECO:0000313" key="3">
    <source>
        <dbReference type="EMBL" id="GKV49611.1"/>
    </source>
</evidence>
<accession>A0AAV5MI28</accession>
<organism evidence="3 4">
    <name type="scientific">Rubroshorea leprosula</name>
    <dbReference type="NCBI Taxonomy" id="152421"/>
    <lineage>
        <taxon>Eukaryota</taxon>
        <taxon>Viridiplantae</taxon>
        <taxon>Streptophyta</taxon>
        <taxon>Embryophyta</taxon>
        <taxon>Tracheophyta</taxon>
        <taxon>Spermatophyta</taxon>
        <taxon>Magnoliopsida</taxon>
        <taxon>eudicotyledons</taxon>
        <taxon>Gunneridae</taxon>
        <taxon>Pentapetalae</taxon>
        <taxon>rosids</taxon>
        <taxon>malvids</taxon>
        <taxon>Malvales</taxon>
        <taxon>Dipterocarpaceae</taxon>
        <taxon>Rubroshorea</taxon>
    </lineage>
</organism>
<keyword evidence="1" id="KW-0812">Transmembrane</keyword>
<comment type="caution">
    <text evidence="3">The sequence shown here is derived from an EMBL/GenBank/DDBJ whole genome shotgun (WGS) entry which is preliminary data.</text>
</comment>
<evidence type="ECO:0000259" key="2">
    <source>
        <dbReference type="Pfam" id="PF13968"/>
    </source>
</evidence>
<dbReference type="Pfam" id="PF13968">
    <property type="entry name" value="DUF4220"/>
    <property type="match status" value="1"/>
</dbReference>
<keyword evidence="1" id="KW-0472">Membrane</keyword>
<proteinExistence type="predicted"/>
<dbReference type="Proteomes" id="UP001054252">
    <property type="component" value="Unassembled WGS sequence"/>
</dbReference>
<sequence length="368" mass="42745">MGPFTADHVGDTPSLTKSTLQELFKAAEEKEAPHFDVATAKLGFIFDVVYTKAGLIYTKKGCFLRLCSFTCSFVVLLLFLISIINKPMFHLSRVDIYITVSLLVGAVALELWAMYSMVSSHWAVPPVLFHDNPLVHKILRFILQYLHFLFPQHKKWSGKMGQFNLLDYYWNNKNDKVYALLVKNCSSPILAKWHRFMSTKFVEVPSCLKLREDYQNCLDSFFTDEFFEPSRRGKFLHQFETRLDVQGAYPNVLIEDRKSSKYLSDYMMYLLVRHPAMLLPAHSSSFWLDACCDKLKVLFSGALNMDHAFTLLLKRDDGREQQQSNISTPEDELQQPASNLVRDLNAQHIWLRWKIIKEVWIEMLLYAA</sequence>
<dbReference type="InterPro" id="IPR025315">
    <property type="entry name" value="DUF4220"/>
</dbReference>
<dbReference type="EMBL" id="BPVZ01000307">
    <property type="protein sequence ID" value="GKV49611.1"/>
    <property type="molecule type" value="Genomic_DNA"/>
</dbReference>
<feature type="transmembrane region" description="Helical" evidence="1">
    <location>
        <begin position="63"/>
        <end position="84"/>
    </location>
</feature>
<keyword evidence="1" id="KW-1133">Transmembrane helix</keyword>